<dbReference type="GO" id="GO:0006281">
    <property type="term" value="P:DNA repair"/>
    <property type="evidence" value="ECO:0007669"/>
    <property type="project" value="UniProtKB-KW"/>
</dbReference>
<dbReference type="AlphaFoldDB" id="J9G080"/>
<keyword evidence="8" id="KW-0267">Excision nuclease</keyword>
<dbReference type="PANTHER" id="PTHR43152">
    <property type="entry name" value="UVRABC SYSTEM PROTEIN A"/>
    <property type="match status" value="1"/>
</dbReference>
<comment type="subcellular location">
    <subcellularLocation>
        <location evidence="1">Cytoplasm</location>
    </subcellularLocation>
</comment>
<gene>
    <name evidence="11" type="ORF">EVA_11267</name>
</gene>
<keyword evidence="7" id="KW-0067">ATP-binding</keyword>
<evidence type="ECO:0000256" key="5">
    <source>
        <dbReference type="ARBA" id="ARBA00022763"/>
    </source>
</evidence>
<feature type="non-terminal residue" evidence="11">
    <location>
        <position position="1"/>
    </location>
</feature>
<dbReference type="InterPro" id="IPR027417">
    <property type="entry name" value="P-loop_NTPase"/>
</dbReference>
<keyword evidence="2" id="KW-0963">Cytoplasm</keyword>
<dbReference type="EMBL" id="AMCI01003295">
    <property type="protein sequence ID" value="EJX00627.1"/>
    <property type="molecule type" value="Genomic_DNA"/>
</dbReference>
<keyword evidence="3" id="KW-0677">Repeat</keyword>
<accession>J9G080</accession>
<comment type="caution">
    <text evidence="11">The sequence shown here is derived from an EMBL/GenBank/DDBJ whole genome shotgun (WGS) entry which is preliminary data.</text>
</comment>
<feature type="non-terminal residue" evidence="11">
    <location>
        <position position="333"/>
    </location>
</feature>
<evidence type="ECO:0000256" key="10">
    <source>
        <dbReference type="ARBA" id="ARBA00023204"/>
    </source>
</evidence>
<reference evidence="11" key="1">
    <citation type="journal article" date="2012" name="PLoS ONE">
        <title>Gene sets for utilization of primary and secondary nutrition supplies in the distal gut of endangered iberian lynx.</title>
        <authorList>
            <person name="Alcaide M."/>
            <person name="Messina E."/>
            <person name="Richter M."/>
            <person name="Bargiela R."/>
            <person name="Peplies J."/>
            <person name="Huws S.A."/>
            <person name="Newbold C.J."/>
            <person name="Golyshin P.N."/>
            <person name="Simon M.A."/>
            <person name="Lopez G."/>
            <person name="Yakimov M.M."/>
            <person name="Ferrer M."/>
        </authorList>
    </citation>
    <scope>NUCLEOTIDE SEQUENCE</scope>
</reference>
<evidence type="ECO:0000256" key="2">
    <source>
        <dbReference type="ARBA" id="ARBA00022490"/>
    </source>
</evidence>
<dbReference type="GO" id="GO:0004518">
    <property type="term" value="F:nuclease activity"/>
    <property type="evidence" value="ECO:0007669"/>
    <property type="project" value="UniProtKB-KW"/>
</dbReference>
<dbReference type="GO" id="GO:0005737">
    <property type="term" value="C:cytoplasm"/>
    <property type="evidence" value="ECO:0007669"/>
    <property type="project" value="UniProtKB-SubCell"/>
</dbReference>
<evidence type="ECO:0000313" key="11">
    <source>
        <dbReference type="EMBL" id="EJX00627.1"/>
    </source>
</evidence>
<dbReference type="GO" id="GO:0005524">
    <property type="term" value="F:ATP binding"/>
    <property type="evidence" value="ECO:0007669"/>
    <property type="project" value="UniProtKB-KW"/>
</dbReference>
<dbReference type="PANTHER" id="PTHR43152:SF3">
    <property type="entry name" value="UVRABC SYSTEM PROTEIN A"/>
    <property type="match status" value="1"/>
</dbReference>
<dbReference type="GO" id="GO:0003677">
    <property type="term" value="F:DNA binding"/>
    <property type="evidence" value="ECO:0007669"/>
    <property type="project" value="UniProtKB-KW"/>
</dbReference>
<evidence type="ECO:0000256" key="4">
    <source>
        <dbReference type="ARBA" id="ARBA00022741"/>
    </source>
</evidence>
<evidence type="ECO:0000256" key="1">
    <source>
        <dbReference type="ARBA" id="ARBA00004496"/>
    </source>
</evidence>
<keyword evidence="4" id="KW-0547">Nucleotide-binding</keyword>
<dbReference type="SUPFAM" id="SSF52540">
    <property type="entry name" value="P-loop containing nucleoside triphosphate hydrolases"/>
    <property type="match status" value="2"/>
</dbReference>
<organism evidence="11">
    <name type="scientific">gut metagenome</name>
    <dbReference type="NCBI Taxonomy" id="749906"/>
    <lineage>
        <taxon>unclassified sequences</taxon>
        <taxon>metagenomes</taxon>
        <taxon>organismal metagenomes</taxon>
    </lineage>
</organism>
<keyword evidence="9" id="KW-0238">DNA-binding</keyword>
<protein>
    <submittedName>
        <fullName evidence="11">Excinuclease ABC, A subunit</fullName>
    </submittedName>
</protein>
<evidence type="ECO:0000256" key="3">
    <source>
        <dbReference type="ARBA" id="ARBA00022737"/>
    </source>
</evidence>
<evidence type="ECO:0000256" key="9">
    <source>
        <dbReference type="ARBA" id="ARBA00023125"/>
    </source>
</evidence>
<evidence type="ECO:0000256" key="8">
    <source>
        <dbReference type="ARBA" id="ARBA00022881"/>
    </source>
</evidence>
<proteinExistence type="predicted"/>
<keyword evidence="5" id="KW-0227">DNA damage</keyword>
<sequence>FPSEVIFVDQSPIGKTTRANPVSYVGAFDNIRRLFAATPEAKLEGLKIGDFSFNSGNGRCPVCGGAGTEHVEMQFLSDVYLPCPECGGKRYREKTLAVKLRLSDNKDYSISDVLDLTVDDACQLFAFSGHVRQDLLVLQEVGLGYITLGQPLTTLSGGERQRLKLAAHLAQGLRTNRKLGKLFVFDEPTTGLHFSDIAILMRVFDKLISMGHSVLVIEHNLDIINCADWIIELGPEGGELGGRLVFSGTPDELIRQHHSYTGQALDAWRRVLAKNDNRESFFNLLPRQTKSLAQQHEILVSGAREHNLDNLTVSIPRNTFTVITGPSGSGKST</sequence>
<evidence type="ECO:0000256" key="7">
    <source>
        <dbReference type="ARBA" id="ARBA00022840"/>
    </source>
</evidence>
<keyword evidence="6" id="KW-0228">DNA excision</keyword>
<name>J9G080_9ZZZZ</name>
<evidence type="ECO:0000256" key="6">
    <source>
        <dbReference type="ARBA" id="ARBA00022769"/>
    </source>
</evidence>
<dbReference type="Gene3D" id="3.40.50.300">
    <property type="entry name" value="P-loop containing nucleotide triphosphate hydrolases"/>
    <property type="match status" value="2"/>
</dbReference>
<keyword evidence="10" id="KW-0234">DNA repair</keyword>